<feature type="domain" description="AMP-dependent synthetase/ligase" evidence="1">
    <location>
        <begin position="120"/>
        <end position="415"/>
    </location>
</feature>
<protein>
    <recommendedName>
        <fullName evidence="1">AMP-dependent synthetase/ligase domain-containing protein</fullName>
    </recommendedName>
</protein>
<dbReference type="AlphaFoldDB" id="A0A8H3HSP6"/>
<comment type="caution">
    <text evidence="2">The sequence shown here is derived from an EMBL/GenBank/DDBJ whole genome shotgun (WGS) entry which is preliminary data.</text>
</comment>
<gene>
    <name evidence="2" type="ORF">RDB_LOCUS173723</name>
</gene>
<dbReference type="SUPFAM" id="SSF56801">
    <property type="entry name" value="Acetyl-CoA synthetase-like"/>
    <property type="match status" value="1"/>
</dbReference>
<reference evidence="2" key="1">
    <citation type="submission" date="2021-01" db="EMBL/GenBank/DDBJ databases">
        <authorList>
            <person name="Kaushik A."/>
        </authorList>
    </citation>
    <scope>NUCLEOTIDE SEQUENCE</scope>
    <source>
        <strain evidence="2">AG3-1AP</strain>
    </source>
</reference>
<dbReference type="Gene3D" id="3.40.50.12780">
    <property type="entry name" value="N-terminal domain of ligase-like"/>
    <property type="match status" value="1"/>
</dbReference>
<name>A0A8H3HSP6_9AGAM</name>
<dbReference type="PROSITE" id="PS00455">
    <property type="entry name" value="AMP_BINDING"/>
    <property type="match status" value="1"/>
</dbReference>
<evidence type="ECO:0000259" key="1">
    <source>
        <dbReference type="Pfam" id="PF00501"/>
    </source>
</evidence>
<evidence type="ECO:0000313" key="3">
    <source>
        <dbReference type="Proteomes" id="UP000663831"/>
    </source>
</evidence>
<dbReference type="EMBL" id="CAJMWV010009822">
    <property type="protein sequence ID" value="CAE6540136.1"/>
    <property type="molecule type" value="Genomic_DNA"/>
</dbReference>
<dbReference type="InterPro" id="IPR000873">
    <property type="entry name" value="AMP-dep_synth/lig_dom"/>
</dbReference>
<proteinExistence type="predicted"/>
<dbReference type="Pfam" id="PF00501">
    <property type="entry name" value="AMP-binding"/>
    <property type="match status" value="1"/>
</dbReference>
<organism evidence="2 3">
    <name type="scientific">Rhizoctonia solani</name>
    <dbReference type="NCBI Taxonomy" id="456999"/>
    <lineage>
        <taxon>Eukaryota</taxon>
        <taxon>Fungi</taxon>
        <taxon>Dikarya</taxon>
        <taxon>Basidiomycota</taxon>
        <taxon>Agaricomycotina</taxon>
        <taxon>Agaricomycetes</taxon>
        <taxon>Cantharellales</taxon>
        <taxon>Ceratobasidiaceae</taxon>
        <taxon>Rhizoctonia</taxon>
    </lineage>
</organism>
<dbReference type="InterPro" id="IPR020845">
    <property type="entry name" value="AMP-binding_CS"/>
</dbReference>
<evidence type="ECO:0000313" key="2">
    <source>
        <dbReference type="EMBL" id="CAE6540136.1"/>
    </source>
</evidence>
<sequence>MHMQAFPEHNLWWRSGFLTYAMSPDTVIPPSESYIGPVDHGPKPLTEDELALLLALPRAAESNPNGTLFRLPLGPDPSMGWVDATCAESRSIVVRLADVWKSRLSDLLDNNGRPALDAPVGPGTTICIAAIPDFHGIFHLLAFWAMGCTVQYVSMADPMNAIDQLNESGCKVMLCSGCDDNWIGARRKEFNGVIVQLPLEERADQLAKLEKQGQACTSLWPAPQRPTPALILQSSGTTGRPKLLRLPLYYFTIRLAETGRTYLSLARLSRTSKTPHSHPRLAPVPFHWSSTFYYLFTHLTTATPMAFAYFSDIYQFPPTELIDWSIALDVGAIACSSGLIRLIPKHTYEAHAAFFRSLYSFSFTGSTMSNALSQVFEELRIHVVNLYGSSELGRILYASKAPYTHLRPCRGIPSPLIRPISEYGPDGSRYVELWITPSMSPQLAHHLTHGGVSVKLEPFPGDGPHQGELAVNLEDIFQEFALSNAPETGTNNETVYIHVGRHGDHVQLGEEGFGTVDGALYEGAIESKITARLGQPGSCPWSLDGVQLFGNNMTCTALVIQLRPDHSFTESPGVNSWKNLPIQELYESVEETNDSLGLTGRKRVHPGKCTLIVSSDGTFMYGEGSKRLSGLCVSLRMTHKRTLKRWENVLKFKPWLDGLDLSEA</sequence>
<dbReference type="InterPro" id="IPR042099">
    <property type="entry name" value="ANL_N_sf"/>
</dbReference>
<dbReference type="Proteomes" id="UP000663831">
    <property type="component" value="Unassembled WGS sequence"/>
</dbReference>
<accession>A0A8H3HSP6</accession>